<evidence type="ECO:0000256" key="6">
    <source>
        <dbReference type="ARBA" id="ARBA00022660"/>
    </source>
</evidence>
<keyword evidence="15 17" id="KW-0472">Membrane</keyword>
<feature type="transmembrane region" description="Helical" evidence="17">
    <location>
        <begin position="190"/>
        <end position="218"/>
    </location>
</feature>
<proteinExistence type="inferred from homology"/>
<evidence type="ECO:0000256" key="3">
    <source>
        <dbReference type="ARBA" id="ARBA00012944"/>
    </source>
</evidence>
<keyword evidence="7 17" id="KW-0812">Transmembrane</keyword>
<keyword evidence="6 17" id="KW-0679">Respiratory chain</keyword>
<reference evidence="20" key="1">
    <citation type="submission" date="2017-11" db="EMBL/GenBank/DDBJ databases">
        <authorList>
            <person name="Dai J."/>
            <person name="Liu M."/>
        </authorList>
    </citation>
    <scope>NUCLEOTIDE SEQUENCE</scope>
</reference>
<reference evidence="20" key="2">
    <citation type="journal article" date="2020" name="Int. J. Mol. Sci.">
        <title>Comparative Analysis of Complete Mitochondrial Genomes of Three Gerres Fishes (Perciformes: Gerreidae) and Primary Exploration of Their Evolution History.</title>
        <authorList>
            <person name="Ruan H."/>
            <person name="Li M."/>
            <person name="Li Z."/>
            <person name="Huang J."/>
            <person name="Chen W."/>
            <person name="Sun J."/>
            <person name="Liu L."/>
            <person name="Zou K."/>
        </authorList>
    </citation>
    <scope>NUCLEOTIDE SEQUENCE</scope>
</reference>
<comment type="subcellular location">
    <subcellularLocation>
        <location evidence="1 17">Mitochondrion inner membrane</location>
        <topology evidence="1 17">Multi-pass membrane protein</topology>
    </subcellularLocation>
</comment>
<dbReference type="AlphaFoldDB" id="A0A343WSM9"/>
<gene>
    <name evidence="20" type="primary">ND2</name>
</gene>
<name>A0A343WSM9_9TELE</name>
<evidence type="ECO:0000256" key="5">
    <source>
        <dbReference type="ARBA" id="ARBA00022448"/>
    </source>
</evidence>
<evidence type="ECO:0000256" key="1">
    <source>
        <dbReference type="ARBA" id="ARBA00004448"/>
    </source>
</evidence>
<evidence type="ECO:0000256" key="8">
    <source>
        <dbReference type="ARBA" id="ARBA00022792"/>
    </source>
</evidence>
<evidence type="ECO:0000256" key="13">
    <source>
        <dbReference type="ARBA" id="ARBA00023075"/>
    </source>
</evidence>
<keyword evidence="14 17" id="KW-0496">Mitochondrion</keyword>
<evidence type="ECO:0000256" key="4">
    <source>
        <dbReference type="ARBA" id="ARBA00021008"/>
    </source>
</evidence>
<dbReference type="InterPro" id="IPR001750">
    <property type="entry name" value="ND/Mrp_TM"/>
</dbReference>
<keyword evidence="10 17" id="KW-0249">Electron transport</keyword>
<feature type="transmembrane region" description="Helical" evidence="17">
    <location>
        <begin position="26"/>
        <end position="45"/>
    </location>
</feature>
<evidence type="ECO:0000256" key="9">
    <source>
        <dbReference type="ARBA" id="ARBA00022967"/>
    </source>
</evidence>
<feature type="domain" description="NADH:quinone oxidoreductase/Mrp antiporter transmembrane" evidence="18">
    <location>
        <begin position="23"/>
        <end position="287"/>
    </location>
</feature>
<evidence type="ECO:0000256" key="2">
    <source>
        <dbReference type="ARBA" id="ARBA00007012"/>
    </source>
</evidence>
<comment type="catalytic activity">
    <reaction evidence="16 17">
        <text>a ubiquinone + NADH + 5 H(+)(in) = a ubiquinol + NAD(+) + 4 H(+)(out)</text>
        <dbReference type="Rhea" id="RHEA:29091"/>
        <dbReference type="Rhea" id="RHEA-COMP:9565"/>
        <dbReference type="Rhea" id="RHEA-COMP:9566"/>
        <dbReference type="ChEBI" id="CHEBI:15378"/>
        <dbReference type="ChEBI" id="CHEBI:16389"/>
        <dbReference type="ChEBI" id="CHEBI:17976"/>
        <dbReference type="ChEBI" id="CHEBI:57540"/>
        <dbReference type="ChEBI" id="CHEBI:57945"/>
        <dbReference type="EC" id="7.1.1.2"/>
    </reaction>
</comment>
<dbReference type="PANTHER" id="PTHR46552">
    <property type="entry name" value="NADH-UBIQUINONE OXIDOREDUCTASE CHAIN 2"/>
    <property type="match status" value="1"/>
</dbReference>
<keyword evidence="5" id="KW-0813">Transport</keyword>
<evidence type="ECO:0000256" key="16">
    <source>
        <dbReference type="ARBA" id="ARBA00049551"/>
    </source>
</evidence>
<accession>A0A343WSM9</accession>
<evidence type="ECO:0000256" key="17">
    <source>
        <dbReference type="RuleBase" id="RU003403"/>
    </source>
</evidence>
<evidence type="ECO:0000256" key="10">
    <source>
        <dbReference type="ARBA" id="ARBA00022982"/>
    </source>
</evidence>
<geneLocation type="mitochondrion" evidence="20"/>
<feature type="transmembrane region" description="Helical" evidence="17">
    <location>
        <begin position="238"/>
        <end position="261"/>
    </location>
</feature>
<dbReference type="GO" id="GO:0005743">
    <property type="term" value="C:mitochondrial inner membrane"/>
    <property type="evidence" value="ECO:0007669"/>
    <property type="project" value="UniProtKB-SubCell"/>
</dbReference>
<keyword evidence="8 17" id="KW-0999">Mitochondrion inner membrane</keyword>
<comment type="similarity">
    <text evidence="2 17">Belongs to the complex I subunit 2 family.</text>
</comment>
<sequence>MSPYVLATLISTLGLGTMIALSSSHWLLAWMCLEINTLAIIPLMAQHPHPRAVESATKYFIAQAAGAATILFAALTNSWVSGSWHIPEMWHPLPCTMCILGLALKMGIAPLHSWMPEVMQGLSLKTALILATWQKLAPFCILLQVPPSNPALLMALGITSILVGGWGGFNQTQVRKVLAYSSIAHLGWMVLILQFSPSLALLSLFIYFIITTATFLLLDTSKATNINLLATAWSKTPALYAIAPLVLLSLGGLPPLTGFIPKWLILKELTEESLFVAATFAALGALISLFFYLRLAYAVILIILPHTIIAIAPWRIKRPKVYLLGAICVILSLVLLPFTPLLTALFSW</sequence>
<feature type="transmembrane region" description="Helical" evidence="17">
    <location>
        <begin position="151"/>
        <end position="169"/>
    </location>
</feature>
<evidence type="ECO:0000313" key="20">
    <source>
        <dbReference type="EMBL" id="AWD84290.1"/>
    </source>
</evidence>
<dbReference type="PANTHER" id="PTHR46552:SF1">
    <property type="entry name" value="NADH-UBIQUINONE OXIDOREDUCTASE CHAIN 2"/>
    <property type="match status" value="1"/>
</dbReference>
<protein>
    <recommendedName>
        <fullName evidence="4 17">NADH-ubiquinone oxidoreductase chain 2</fullName>
        <ecNumber evidence="3 17">7.1.1.2</ecNumber>
    </recommendedName>
</protein>
<dbReference type="InterPro" id="IPR050175">
    <property type="entry name" value="Complex_I_Subunit_2"/>
</dbReference>
<keyword evidence="12 17" id="KW-0520">NAD</keyword>
<evidence type="ECO:0000259" key="18">
    <source>
        <dbReference type="Pfam" id="PF00361"/>
    </source>
</evidence>
<evidence type="ECO:0000259" key="19">
    <source>
        <dbReference type="Pfam" id="PF06444"/>
    </source>
</evidence>
<dbReference type="GO" id="GO:0006120">
    <property type="term" value="P:mitochondrial electron transport, NADH to ubiquinone"/>
    <property type="evidence" value="ECO:0007669"/>
    <property type="project" value="InterPro"/>
</dbReference>
<keyword evidence="11 17" id="KW-1133">Transmembrane helix</keyword>
<dbReference type="EMBL" id="MG587039">
    <property type="protein sequence ID" value="AWD84290.1"/>
    <property type="molecule type" value="Genomic_DNA"/>
</dbReference>
<feature type="transmembrane region" description="Helical" evidence="17">
    <location>
        <begin position="273"/>
        <end position="291"/>
    </location>
</feature>
<keyword evidence="9 17" id="KW-1278">Translocase</keyword>
<feature type="transmembrane region" description="Helical" evidence="17">
    <location>
        <begin position="57"/>
        <end position="79"/>
    </location>
</feature>
<feature type="domain" description="NADH dehydrogenase subunit 2 C-terminal" evidence="19">
    <location>
        <begin position="289"/>
        <end position="342"/>
    </location>
</feature>
<dbReference type="InterPro" id="IPR010933">
    <property type="entry name" value="NADH_DH_su2_C"/>
</dbReference>
<feature type="transmembrane region" description="Helical" evidence="17">
    <location>
        <begin position="91"/>
        <end position="114"/>
    </location>
</feature>
<evidence type="ECO:0000256" key="15">
    <source>
        <dbReference type="ARBA" id="ARBA00023136"/>
    </source>
</evidence>
<comment type="function">
    <text evidence="17">Core subunit of the mitochondrial membrane respiratory chain NADH dehydrogenase (Complex I) which catalyzes electron transfer from NADH through the respiratory chain, using ubiquinone as an electron acceptor. Essential for the catalytic activity and assembly of complex I.</text>
</comment>
<dbReference type="Pfam" id="PF00361">
    <property type="entry name" value="Proton_antipo_M"/>
    <property type="match status" value="1"/>
</dbReference>
<feature type="transmembrane region" description="Helical" evidence="17">
    <location>
        <begin position="297"/>
        <end position="314"/>
    </location>
</feature>
<dbReference type="PRINTS" id="PR01436">
    <property type="entry name" value="NADHDHGNASE2"/>
</dbReference>
<dbReference type="InterPro" id="IPR003917">
    <property type="entry name" value="NADH_UbQ_OxRdtase_chain2"/>
</dbReference>
<dbReference type="GO" id="GO:0008137">
    <property type="term" value="F:NADH dehydrogenase (ubiquinone) activity"/>
    <property type="evidence" value="ECO:0007669"/>
    <property type="project" value="UniProtKB-EC"/>
</dbReference>
<evidence type="ECO:0000256" key="14">
    <source>
        <dbReference type="ARBA" id="ARBA00023128"/>
    </source>
</evidence>
<evidence type="ECO:0000256" key="11">
    <source>
        <dbReference type="ARBA" id="ARBA00022989"/>
    </source>
</evidence>
<evidence type="ECO:0000256" key="7">
    <source>
        <dbReference type="ARBA" id="ARBA00022692"/>
    </source>
</evidence>
<dbReference type="Pfam" id="PF06444">
    <property type="entry name" value="NADH_dehy_S2_C"/>
    <property type="match status" value="1"/>
</dbReference>
<keyword evidence="13 17" id="KW-0830">Ubiquinone</keyword>
<evidence type="ECO:0000256" key="12">
    <source>
        <dbReference type="ARBA" id="ARBA00023027"/>
    </source>
</evidence>
<dbReference type="EC" id="7.1.1.2" evidence="3 17"/>
<feature type="transmembrane region" description="Helical" evidence="17">
    <location>
        <begin position="321"/>
        <end position="346"/>
    </location>
</feature>
<organism evidence="20">
    <name type="scientific">Gerres filamentosus</name>
    <name type="common">whipfin silverbiddy</name>
    <dbReference type="NCBI Taxonomy" id="274467"/>
    <lineage>
        <taxon>Eukaryota</taxon>
        <taxon>Metazoa</taxon>
        <taxon>Chordata</taxon>
        <taxon>Craniata</taxon>
        <taxon>Vertebrata</taxon>
        <taxon>Euteleostomi</taxon>
        <taxon>Actinopterygii</taxon>
        <taxon>Neopterygii</taxon>
        <taxon>Teleostei</taxon>
        <taxon>Neoteleostei</taxon>
        <taxon>Acanthomorphata</taxon>
        <taxon>Eupercaria</taxon>
        <taxon>Gerreiformes</taxon>
        <taxon>Gerreidae</taxon>
        <taxon>Gerres</taxon>
    </lineage>
</organism>